<dbReference type="AlphaFoldDB" id="A0A7W7W4Z7"/>
<name>A0A7W7W4Z7_9ACTN</name>
<evidence type="ECO:0000256" key="1">
    <source>
        <dbReference type="SAM" id="MobiDB-lite"/>
    </source>
</evidence>
<proteinExistence type="predicted"/>
<feature type="compositionally biased region" description="Basic and acidic residues" evidence="1">
    <location>
        <begin position="41"/>
        <end position="54"/>
    </location>
</feature>
<evidence type="ECO:0000313" key="3">
    <source>
        <dbReference type="Proteomes" id="UP000523007"/>
    </source>
</evidence>
<accession>A0A7W7W4Z7</accession>
<comment type="caution">
    <text evidence="2">The sequence shown here is derived from an EMBL/GenBank/DDBJ whole genome shotgun (WGS) entry which is preliminary data.</text>
</comment>
<feature type="region of interest" description="Disordered" evidence="1">
    <location>
        <begin position="19"/>
        <end position="54"/>
    </location>
</feature>
<dbReference type="EMBL" id="JACHJT010000001">
    <property type="protein sequence ID" value="MBB4933240.1"/>
    <property type="molecule type" value="Genomic_DNA"/>
</dbReference>
<gene>
    <name evidence="2" type="ORF">F4561_004060</name>
</gene>
<keyword evidence="3" id="KW-1185">Reference proteome</keyword>
<dbReference type="RefSeq" id="WP_184580884.1">
    <property type="nucleotide sequence ID" value="NZ_JACHJT010000001.1"/>
</dbReference>
<organism evidence="2 3">
    <name type="scientific">Lipingzhangella halophila</name>
    <dbReference type="NCBI Taxonomy" id="1783352"/>
    <lineage>
        <taxon>Bacteria</taxon>
        <taxon>Bacillati</taxon>
        <taxon>Actinomycetota</taxon>
        <taxon>Actinomycetes</taxon>
        <taxon>Streptosporangiales</taxon>
        <taxon>Nocardiopsidaceae</taxon>
        <taxon>Lipingzhangella</taxon>
    </lineage>
</organism>
<dbReference type="Proteomes" id="UP000523007">
    <property type="component" value="Unassembled WGS sequence"/>
</dbReference>
<evidence type="ECO:0000313" key="2">
    <source>
        <dbReference type="EMBL" id="MBB4933240.1"/>
    </source>
</evidence>
<protein>
    <submittedName>
        <fullName evidence="2">Uncharacterized protein</fullName>
    </submittedName>
</protein>
<reference evidence="2 3" key="1">
    <citation type="submission" date="2020-08" db="EMBL/GenBank/DDBJ databases">
        <title>Sequencing the genomes of 1000 actinobacteria strains.</title>
        <authorList>
            <person name="Klenk H.-P."/>
        </authorList>
    </citation>
    <scope>NUCLEOTIDE SEQUENCE [LARGE SCALE GENOMIC DNA]</scope>
    <source>
        <strain evidence="2 3">DSM 102030</strain>
    </source>
</reference>
<sequence>MSAPDDERQVELYEDDLEILPDTPFDERDAGWGGSLVSGDDTARLLEERPPHWD</sequence>